<accession>A0A5B2XFN2</accession>
<dbReference type="Pfam" id="PF23562">
    <property type="entry name" value="AMP-binding_C_3"/>
    <property type="match status" value="1"/>
</dbReference>
<keyword evidence="2 8" id="KW-0436">Ligase</keyword>
<proteinExistence type="inferred from homology"/>
<evidence type="ECO:0000256" key="5">
    <source>
        <dbReference type="ARBA" id="ARBA00024484"/>
    </source>
</evidence>
<protein>
    <recommendedName>
        <fullName evidence="6">Acyl-CoA synthetase</fullName>
    </recommendedName>
</protein>
<evidence type="ECO:0000313" key="8">
    <source>
        <dbReference type="EMBL" id="KAA2261720.1"/>
    </source>
</evidence>
<dbReference type="RefSeq" id="WP_149850341.1">
    <property type="nucleotide sequence ID" value="NZ_VUOB01000026.1"/>
</dbReference>
<dbReference type="GO" id="GO:0004467">
    <property type="term" value="F:long-chain fatty acid-CoA ligase activity"/>
    <property type="evidence" value="ECO:0007669"/>
    <property type="project" value="UniProtKB-EC"/>
</dbReference>
<reference evidence="8 9" key="2">
    <citation type="submission" date="2019-09" db="EMBL/GenBank/DDBJ databases">
        <authorList>
            <person name="Jin C."/>
        </authorList>
    </citation>
    <scope>NUCLEOTIDE SEQUENCE [LARGE SCALE GENOMIC DNA]</scope>
    <source>
        <strain evidence="8 9">AN110305</strain>
    </source>
</reference>
<evidence type="ECO:0000256" key="1">
    <source>
        <dbReference type="ARBA" id="ARBA00006432"/>
    </source>
</evidence>
<feature type="domain" description="AMP-dependent synthetase/ligase" evidence="7">
    <location>
        <begin position="17"/>
        <end position="418"/>
    </location>
</feature>
<comment type="similarity">
    <text evidence="1">Belongs to the ATP-dependent AMP-binding enzyme family.</text>
</comment>
<evidence type="ECO:0000259" key="7">
    <source>
        <dbReference type="Pfam" id="PF00501"/>
    </source>
</evidence>
<keyword evidence="3" id="KW-0276">Fatty acid metabolism</keyword>
<evidence type="ECO:0000256" key="4">
    <source>
        <dbReference type="ARBA" id="ARBA00023098"/>
    </source>
</evidence>
<dbReference type="SUPFAM" id="SSF56801">
    <property type="entry name" value="Acetyl-CoA synthetase-like"/>
    <property type="match status" value="1"/>
</dbReference>
<dbReference type="Proteomes" id="UP000323454">
    <property type="component" value="Unassembled WGS sequence"/>
</dbReference>
<dbReference type="AlphaFoldDB" id="A0A5B2XFN2"/>
<gene>
    <name evidence="8" type="ORF">F0L68_15870</name>
</gene>
<dbReference type="PANTHER" id="PTHR43272">
    <property type="entry name" value="LONG-CHAIN-FATTY-ACID--COA LIGASE"/>
    <property type="match status" value="1"/>
</dbReference>
<evidence type="ECO:0000256" key="2">
    <source>
        <dbReference type="ARBA" id="ARBA00022598"/>
    </source>
</evidence>
<dbReference type="Pfam" id="PF00501">
    <property type="entry name" value="AMP-binding"/>
    <property type="match status" value="1"/>
</dbReference>
<dbReference type="InterPro" id="IPR000873">
    <property type="entry name" value="AMP-dep_synth/lig_dom"/>
</dbReference>
<evidence type="ECO:0000256" key="6">
    <source>
        <dbReference type="ARBA" id="ARBA00032875"/>
    </source>
</evidence>
<reference evidence="8 9" key="1">
    <citation type="submission" date="2019-09" db="EMBL/GenBank/DDBJ databases">
        <title>Goodfellowia gen. nov., a new genus of the Pseudonocardineae related to Actinoalloteichus, containing Goodfellowia coeruleoviolacea gen. nov., comb. nov. gen. nov., comb. nov.</title>
        <authorList>
            <person name="Labeda D."/>
        </authorList>
    </citation>
    <scope>NUCLEOTIDE SEQUENCE [LARGE SCALE GENOMIC DNA]</scope>
    <source>
        <strain evidence="8 9">AN110305</strain>
    </source>
</reference>
<comment type="catalytic activity">
    <reaction evidence="5">
        <text>a long-chain fatty acid + ATP + CoA = a long-chain fatty acyl-CoA + AMP + diphosphate</text>
        <dbReference type="Rhea" id="RHEA:15421"/>
        <dbReference type="ChEBI" id="CHEBI:30616"/>
        <dbReference type="ChEBI" id="CHEBI:33019"/>
        <dbReference type="ChEBI" id="CHEBI:57287"/>
        <dbReference type="ChEBI" id="CHEBI:57560"/>
        <dbReference type="ChEBI" id="CHEBI:83139"/>
        <dbReference type="ChEBI" id="CHEBI:456215"/>
        <dbReference type="EC" id="6.2.1.3"/>
    </reaction>
    <physiologicalReaction direction="left-to-right" evidence="5">
        <dbReference type="Rhea" id="RHEA:15422"/>
    </physiologicalReaction>
</comment>
<organism evidence="8 9">
    <name type="scientific">Solihabitans fulvus</name>
    <dbReference type="NCBI Taxonomy" id="1892852"/>
    <lineage>
        <taxon>Bacteria</taxon>
        <taxon>Bacillati</taxon>
        <taxon>Actinomycetota</taxon>
        <taxon>Actinomycetes</taxon>
        <taxon>Pseudonocardiales</taxon>
        <taxon>Pseudonocardiaceae</taxon>
        <taxon>Solihabitans</taxon>
    </lineage>
</organism>
<dbReference type="InterPro" id="IPR042099">
    <property type="entry name" value="ANL_N_sf"/>
</dbReference>
<dbReference type="Gene3D" id="3.30.300.30">
    <property type="match status" value="1"/>
</dbReference>
<dbReference type="CDD" id="cd05907">
    <property type="entry name" value="VL_LC_FACS_like"/>
    <property type="match status" value="1"/>
</dbReference>
<dbReference type="PROSITE" id="PS00455">
    <property type="entry name" value="AMP_BINDING"/>
    <property type="match status" value="1"/>
</dbReference>
<dbReference type="OrthoDB" id="9803968at2"/>
<comment type="caution">
    <text evidence="8">The sequence shown here is derived from an EMBL/GenBank/DDBJ whole genome shotgun (WGS) entry which is preliminary data.</text>
</comment>
<dbReference type="EMBL" id="VUOB01000026">
    <property type="protein sequence ID" value="KAA2261720.1"/>
    <property type="molecule type" value="Genomic_DNA"/>
</dbReference>
<name>A0A5B2XFN2_9PSEU</name>
<dbReference type="InterPro" id="IPR020845">
    <property type="entry name" value="AMP-binding_CS"/>
</dbReference>
<keyword evidence="4" id="KW-0443">Lipid metabolism</keyword>
<evidence type="ECO:0000313" key="9">
    <source>
        <dbReference type="Proteomes" id="UP000323454"/>
    </source>
</evidence>
<evidence type="ECO:0000256" key="3">
    <source>
        <dbReference type="ARBA" id="ARBA00022832"/>
    </source>
</evidence>
<keyword evidence="9" id="KW-1185">Reference proteome</keyword>
<sequence>MEQCESPLPLTLAELPRHAAERFADRTAARHKADGQWVDVRYDRLADEATAIAAGLLALGLQLGDRVCVLAETRYEWLPVELGIASAGGVTVPIYPSSSPEECAWVLADSQAIAVVCETAAQVAKVEAVRGQLPDLAHVFVIEPAGADVPTVEQLRARGAELDHDAVAERTALVRAEDPALIVYTSGTTGPSKGCVLSNSNVMANVDINRMLGIPQRDDVVYVFLPLAHIYGQGASLSPLGVGAAAVFCSAGVTAIVPDLMETSPTVLPSVPRVFEKIYAAVSAQVPAEQIGPLVRVGLAVRDADRVGAEVDAGTRAVFDKAEAELFGNIRNVFGGRLRVAVSGAAPIAQEILEFFNAAGVPVVEGWGMSETTASGTINRLDDQRFGTIGKPVPGSDIRIAEDGELLIRGRQVFQGYWRNQEATDEVLVDGWLHTGDLAAIDDEGYATIVGRKKDIIITAGGKNIAPANLENDLRQSPWVSQVVIYGDRRPYLVAVITLDAERLLPWAREQGLPEDLAALSGEPRVRELVQAAVDAANSRYARAGQIKKFVLLDRDLTQDAGEVTPTMKLRRSVVHRMHADALGALYENTEN</sequence>
<dbReference type="PANTHER" id="PTHR43272:SF32">
    <property type="entry name" value="AMP-DEPENDENT SYNTHETASE_LIGASE DOMAIN-CONTAINING PROTEIN"/>
    <property type="match status" value="1"/>
</dbReference>
<dbReference type="InterPro" id="IPR045851">
    <property type="entry name" value="AMP-bd_C_sf"/>
</dbReference>
<dbReference type="Gene3D" id="3.40.50.12780">
    <property type="entry name" value="N-terminal domain of ligase-like"/>
    <property type="match status" value="1"/>
</dbReference>
<dbReference type="GO" id="GO:0016020">
    <property type="term" value="C:membrane"/>
    <property type="evidence" value="ECO:0007669"/>
    <property type="project" value="TreeGrafter"/>
</dbReference>